<evidence type="ECO:0000313" key="14">
    <source>
        <dbReference type="EMBL" id="GAA2737254.1"/>
    </source>
</evidence>
<evidence type="ECO:0000256" key="8">
    <source>
        <dbReference type="ARBA" id="ARBA00022777"/>
    </source>
</evidence>
<evidence type="ECO:0000256" key="9">
    <source>
        <dbReference type="ARBA" id="ARBA00022989"/>
    </source>
</evidence>
<dbReference type="RefSeq" id="WP_344193614.1">
    <property type="nucleotide sequence ID" value="NZ_BAAARN010000002.1"/>
</dbReference>
<dbReference type="InterPro" id="IPR004358">
    <property type="entry name" value="Sig_transdc_His_kin-like_C"/>
</dbReference>
<evidence type="ECO:0000256" key="3">
    <source>
        <dbReference type="ARBA" id="ARBA00012438"/>
    </source>
</evidence>
<accession>A0ABN3UQW8</accession>
<keyword evidence="8" id="KW-0418">Kinase</keyword>
<feature type="transmembrane region" description="Helical" evidence="12">
    <location>
        <begin position="94"/>
        <end position="116"/>
    </location>
</feature>
<dbReference type="Pfam" id="PF00512">
    <property type="entry name" value="HisKA"/>
    <property type="match status" value="1"/>
</dbReference>
<dbReference type="EMBL" id="BAAARN010000002">
    <property type="protein sequence ID" value="GAA2737254.1"/>
    <property type="molecule type" value="Genomic_DNA"/>
</dbReference>
<dbReference type="Gene3D" id="3.30.565.10">
    <property type="entry name" value="Histidine kinase-like ATPase, C-terminal domain"/>
    <property type="match status" value="1"/>
</dbReference>
<keyword evidence="15" id="KW-1185">Reference proteome</keyword>
<dbReference type="PROSITE" id="PS50109">
    <property type="entry name" value="HIS_KIN"/>
    <property type="match status" value="1"/>
</dbReference>
<gene>
    <name evidence="14" type="ORF">GCM10009867_23740</name>
</gene>
<dbReference type="SMART" id="SM00387">
    <property type="entry name" value="HATPase_c"/>
    <property type="match status" value="1"/>
</dbReference>
<comment type="subcellular location">
    <subcellularLocation>
        <location evidence="2">Cell membrane</location>
        <topology evidence="2">Multi-pass membrane protein</topology>
    </subcellularLocation>
</comment>
<dbReference type="InterPro" id="IPR007895">
    <property type="entry name" value="MASE1"/>
</dbReference>
<dbReference type="PANTHER" id="PTHR43711">
    <property type="entry name" value="TWO-COMPONENT HISTIDINE KINASE"/>
    <property type="match status" value="1"/>
</dbReference>
<feature type="transmembrane region" description="Helical" evidence="12">
    <location>
        <begin position="217"/>
        <end position="234"/>
    </location>
</feature>
<feature type="transmembrane region" description="Helical" evidence="12">
    <location>
        <begin position="128"/>
        <end position="150"/>
    </location>
</feature>
<comment type="caution">
    <text evidence="14">The sequence shown here is derived from an EMBL/GenBank/DDBJ whole genome shotgun (WGS) entry which is preliminary data.</text>
</comment>
<feature type="transmembrane region" description="Helical" evidence="12">
    <location>
        <begin position="47"/>
        <end position="63"/>
    </location>
</feature>
<keyword evidence="6" id="KW-0808">Transferase</keyword>
<dbReference type="PANTHER" id="PTHR43711:SF1">
    <property type="entry name" value="HISTIDINE KINASE 1"/>
    <property type="match status" value="1"/>
</dbReference>
<keyword evidence="5" id="KW-0597">Phosphoprotein</keyword>
<dbReference type="InterPro" id="IPR035965">
    <property type="entry name" value="PAS-like_dom_sf"/>
</dbReference>
<keyword evidence="7 12" id="KW-0812">Transmembrane</keyword>
<organism evidence="14 15">
    <name type="scientific">Pedococcus aerophilus</name>
    <dbReference type="NCBI Taxonomy" id="436356"/>
    <lineage>
        <taxon>Bacteria</taxon>
        <taxon>Bacillati</taxon>
        <taxon>Actinomycetota</taxon>
        <taxon>Actinomycetes</taxon>
        <taxon>Micrococcales</taxon>
        <taxon>Intrasporangiaceae</taxon>
        <taxon>Pedococcus</taxon>
    </lineage>
</organism>
<dbReference type="Pfam" id="PF02518">
    <property type="entry name" value="HATPase_c"/>
    <property type="match status" value="1"/>
</dbReference>
<protein>
    <recommendedName>
        <fullName evidence="3">histidine kinase</fullName>
        <ecNumber evidence="3">2.7.13.3</ecNumber>
    </recommendedName>
</protein>
<feature type="transmembrane region" description="Helical" evidence="12">
    <location>
        <begin position="20"/>
        <end position="41"/>
    </location>
</feature>
<dbReference type="InterPro" id="IPR036890">
    <property type="entry name" value="HATPase_C_sf"/>
</dbReference>
<dbReference type="Gene3D" id="1.10.287.130">
    <property type="match status" value="1"/>
</dbReference>
<evidence type="ECO:0000256" key="7">
    <source>
        <dbReference type="ARBA" id="ARBA00022692"/>
    </source>
</evidence>
<dbReference type="InterPro" id="IPR005467">
    <property type="entry name" value="His_kinase_dom"/>
</dbReference>
<dbReference type="CDD" id="cd00075">
    <property type="entry name" value="HATPase"/>
    <property type="match status" value="1"/>
</dbReference>
<dbReference type="CDD" id="cd00082">
    <property type="entry name" value="HisKA"/>
    <property type="match status" value="1"/>
</dbReference>
<proteinExistence type="predicted"/>
<feature type="transmembrane region" description="Helical" evidence="12">
    <location>
        <begin position="70"/>
        <end position="88"/>
    </location>
</feature>
<evidence type="ECO:0000259" key="13">
    <source>
        <dbReference type="PROSITE" id="PS50109"/>
    </source>
</evidence>
<dbReference type="InterPro" id="IPR050736">
    <property type="entry name" value="Sensor_HK_Regulatory"/>
</dbReference>
<dbReference type="SUPFAM" id="SSF47384">
    <property type="entry name" value="Homodimeric domain of signal transducing histidine kinase"/>
    <property type="match status" value="1"/>
</dbReference>
<dbReference type="EC" id="2.7.13.3" evidence="3"/>
<evidence type="ECO:0000256" key="6">
    <source>
        <dbReference type="ARBA" id="ARBA00022679"/>
    </source>
</evidence>
<keyword evidence="10" id="KW-0902">Two-component regulatory system</keyword>
<dbReference type="SUPFAM" id="SSF55874">
    <property type="entry name" value="ATPase domain of HSP90 chaperone/DNA topoisomerase II/histidine kinase"/>
    <property type="match status" value="1"/>
</dbReference>
<evidence type="ECO:0000256" key="2">
    <source>
        <dbReference type="ARBA" id="ARBA00004651"/>
    </source>
</evidence>
<dbReference type="Pfam" id="PF05231">
    <property type="entry name" value="MASE1"/>
    <property type="match status" value="1"/>
</dbReference>
<feature type="domain" description="Histidine kinase" evidence="13">
    <location>
        <begin position="460"/>
        <end position="679"/>
    </location>
</feature>
<feature type="transmembrane region" description="Helical" evidence="12">
    <location>
        <begin position="273"/>
        <end position="296"/>
    </location>
</feature>
<name>A0ABN3UQW8_9MICO</name>
<reference evidence="14 15" key="1">
    <citation type="journal article" date="2019" name="Int. J. Syst. Evol. Microbiol.">
        <title>The Global Catalogue of Microorganisms (GCM) 10K type strain sequencing project: providing services to taxonomists for standard genome sequencing and annotation.</title>
        <authorList>
            <consortium name="The Broad Institute Genomics Platform"/>
            <consortium name="The Broad Institute Genome Sequencing Center for Infectious Disease"/>
            <person name="Wu L."/>
            <person name="Ma J."/>
        </authorList>
    </citation>
    <scope>NUCLEOTIDE SEQUENCE [LARGE SCALE GENOMIC DNA]</scope>
    <source>
        <strain evidence="14 15">JCM 16378</strain>
    </source>
</reference>
<evidence type="ECO:0000256" key="10">
    <source>
        <dbReference type="ARBA" id="ARBA00023012"/>
    </source>
</evidence>
<evidence type="ECO:0000256" key="5">
    <source>
        <dbReference type="ARBA" id="ARBA00022553"/>
    </source>
</evidence>
<dbReference type="InterPro" id="IPR036097">
    <property type="entry name" value="HisK_dim/P_sf"/>
</dbReference>
<feature type="transmembrane region" description="Helical" evidence="12">
    <location>
        <begin position="241"/>
        <end position="261"/>
    </location>
</feature>
<dbReference type="InterPro" id="IPR003594">
    <property type="entry name" value="HATPase_dom"/>
</dbReference>
<dbReference type="SUPFAM" id="SSF55785">
    <property type="entry name" value="PYP-like sensor domain (PAS domain)"/>
    <property type="match status" value="1"/>
</dbReference>
<evidence type="ECO:0000256" key="11">
    <source>
        <dbReference type="ARBA" id="ARBA00023136"/>
    </source>
</evidence>
<dbReference type="PRINTS" id="PR00344">
    <property type="entry name" value="BCTRLSENSOR"/>
</dbReference>
<sequence length="688" mass="73511">MTIDGLRGRWSRIPDQTREVVVGVTLLALVFVLMLTSVHFSPPGSTVAAWWPAAGVSVGAVLLARGRRRVAVVAGVGLACFVVNIIGGRPPLSAGGFAVANMAEAAVVALLMLGFGGPGRRLRTMNDFWRLLLAASVGAGIAGIIGGLSATAFTPSPFFPTARTVGAQHLAALLVVVPLFLDTGGFVPRPRWERVIQWVGVVVSTSVVFGLGNGQPVAYTAIPVLVWSALRNSLRTTCIQLLVVGFLAITITAQAMGPFALEPSGKLVRPETVASLTQGFLVVCAFTVLPLSLTVMQRRALLARVSESEQVFRHGFADAMLGMFILKCEDAYPVAIEANDVAARLLRQERSDLVSDADWLEHFLEPGRQDVREGMLAIMAETTNGWRGEVQLADDPSRWVELVLSPLNRDGEHFMFTAQLVDTTEQHGARALLEAALVKERDAVRELQRLNDAKSTFVSSVSHELRTPVTSVVGYTEMLLDGVGGDVNADQRDMLGRIRRNGQRLMVLIEDLLTASRLESGASAPTLRPHDLRDTAKGALEGVAPLLRNRRLRMNLEVGSQATPVLADPEQLERLVMNLLSNAIKFTPDGGSVTVRVSHSGANAMLSVSDTGMGIPEDEQDQLFSRFFRSSSAQRQAIQGTGIGLSIVRGIASQHGGAVSAASVEGFGSTFTLNLPLNDPASVDAGSV</sequence>
<evidence type="ECO:0000313" key="15">
    <source>
        <dbReference type="Proteomes" id="UP001501326"/>
    </source>
</evidence>
<evidence type="ECO:0000256" key="12">
    <source>
        <dbReference type="SAM" id="Phobius"/>
    </source>
</evidence>
<comment type="catalytic activity">
    <reaction evidence="1">
        <text>ATP + protein L-histidine = ADP + protein N-phospho-L-histidine.</text>
        <dbReference type="EC" id="2.7.13.3"/>
    </reaction>
</comment>
<evidence type="ECO:0000256" key="1">
    <source>
        <dbReference type="ARBA" id="ARBA00000085"/>
    </source>
</evidence>
<dbReference type="Gene3D" id="3.30.450.20">
    <property type="entry name" value="PAS domain"/>
    <property type="match status" value="1"/>
</dbReference>
<evidence type="ECO:0000256" key="4">
    <source>
        <dbReference type="ARBA" id="ARBA00022475"/>
    </source>
</evidence>
<dbReference type="SMART" id="SM00388">
    <property type="entry name" value="HisKA"/>
    <property type="match status" value="1"/>
</dbReference>
<keyword evidence="4" id="KW-1003">Cell membrane</keyword>
<keyword evidence="9 12" id="KW-1133">Transmembrane helix</keyword>
<feature type="transmembrane region" description="Helical" evidence="12">
    <location>
        <begin position="170"/>
        <end position="188"/>
    </location>
</feature>
<dbReference type="Proteomes" id="UP001501326">
    <property type="component" value="Unassembled WGS sequence"/>
</dbReference>
<dbReference type="InterPro" id="IPR003661">
    <property type="entry name" value="HisK_dim/P_dom"/>
</dbReference>
<keyword evidence="11 12" id="KW-0472">Membrane</keyword>